<dbReference type="EMBL" id="CM042010">
    <property type="protein sequence ID" value="KAI3783114.1"/>
    <property type="molecule type" value="Genomic_DNA"/>
</dbReference>
<protein>
    <submittedName>
        <fullName evidence="1">Uncharacterized protein</fullName>
    </submittedName>
</protein>
<name>A0ACB9GHK2_CICIN</name>
<dbReference type="Proteomes" id="UP001055811">
    <property type="component" value="Linkage Group LG02"/>
</dbReference>
<accession>A0ACB9GHK2</accession>
<comment type="caution">
    <text evidence="1">The sequence shown here is derived from an EMBL/GenBank/DDBJ whole genome shotgun (WGS) entry which is preliminary data.</text>
</comment>
<evidence type="ECO:0000313" key="1">
    <source>
        <dbReference type="EMBL" id="KAI3783114.1"/>
    </source>
</evidence>
<sequence>MAFEQSNESPTKSCCEKVHEAIFGKPNRTSNKNDVLEASLSTNNYPTAQPHVSREVKISQHLGHSSSKNVEDNDTVSGFISRPKLKLIARPRVDIGVKNIKS</sequence>
<gene>
    <name evidence="1" type="ORF">L2E82_13176</name>
</gene>
<proteinExistence type="predicted"/>
<organism evidence="1 2">
    <name type="scientific">Cichorium intybus</name>
    <name type="common">Chicory</name>
    <dbReference type="NCBI Taxonomy" id="13427"/>
    <lineage>
        <taxon>Eukaryota</taxon>
        <taxon>Viridiplantae</taxon>
        <taxon>Streptophyta</taxon>
        <taxon>Embryophyta</taxon>
        <taxon>Tracheophyta</taxon>
        <taxon>Spermatophyta</taxon>
        <taxon>Magnoliopsida</taxon>
        <taxon>eudicotyledons</taxon>
        <taxon>Gunneridae</taxon>
        <taxon>Pentapetalae</taxon>
        <taxon>asterids</taxon>
        <taxon>campanulids</taxon>
        <taxon>Asterales</taxon>
        <taxon>Asteraceae</taxon>
        <taxon>Cichorioideae</taxon>
        <taxon>Cichorieae</taxon>
        <taxon>Cichoriinae</taxon>
        <taxon>Cichorium</taxon>
    </lineage>
</organism>
<evidence type="ECO:0000313" key="2">
    <source>
        <dbReference type="Proteomes" id="UP001055811"/>
    </source>
</evidence>
<reference evidence="1 2" key="2">
    <citation type="journal article" date="2022" name="Mol. Ecol. Resour.">
        <title>The genomes of chicory, endive, great burdock and yacon provide insights into Asteraceae paleo-polyploidization history and plant inulin production.</title>
        <authorList>
            <person name="Fan W."/>
            <person name="Wang S."/>
            <person name="Wang H."/>
            <person name="Wang A."/>
            <person name="Jiang F."/>
            <person name="Liu H."/>
            <person name="Zhao H."/>
            <person name="Xu D."/>
            <person name="Zhang Y."/>
        </authorList>
    </citation>
    <scope>NUCLEOTIDE SEQUENCE [LARGE SCALE GENOMIC DNA]</scope>
    <source>
        <strain evidence="2">cv. Punajuju</strain>
        <tissue evidence="1">Leaves</tissue>
    </source>
</reference>
<keyword evidence="2" id="KW-1185">Reference proteome</keyword>
<reference evidence="2" key="1">
    <citation type="journal article" date="2022" name="Mol. Ecol. Resour.">
        <title>The genomes of chicory, endive, great burdock and yacon provide insights into Asteraceae palaeo-polyploidization history and plant inulin production.</title>
        <authorList>
            <person name="Fan W."/>
            <person name="Wang S."/>
            <person name="Wang H."/>
            <person name="Wang A."/>
            <person name="Jiang F."/>
            <person name="Liu H."/>
            <person name="Zhao H."/>
            <person name="Xu D."/>
            <person name="Zhang Y."/>
        </authorList>
    </citation>
    <scope>NUCLEOTIDE SEQUENCE [LARGE SCALE GENOMIC DNA]</scope>
    <source>
        <strain evidence="2">cv. Punajuju</strain>
    </source>
</reference>